<evidence type="ECO:0000256" key="9">
    <source>
        <dbReference type="ARBA" id="ARBA00032215"/>
    </source>
</evidence>
<organism evidence="13 14">
    <name type="scientific">Serendipita indica (strain DSM 11827)</name>
    <name type="common">Root endophyte fungus</name>
    <name type="synonym">Piriformospora indica</name>
    <dbReference type="NCBI Taxonomy" id="1109443"/>
    <lineage>
        <taxon>Eukaryota</taxon>
        <taxon>Fungi</taxon>
        <taxon>Dikarya</taxon>
        <taxon>Basidiomycota</taxon>
        <taxon>Agaricomycotina</taxon>
        <taxon>Agaricomycetes</taxon>
        <taxon>Sebacinales</taxon>
        <taxon>Serendipitaceae</taxon>
        <taxon>Serendipita</taxon>
    </lineage>
</organism>
<dbReference type="InterPro" id="IPR015872">
    <property type="entry name" value="TFIIA_gsu_N"/>
</dbReference>
<dbReference type="CDD" id="cd10014">
    <property type="entry name" value="TFIIA_gamma_C"/>
    <property type="match status" value="1"/>
</dbReference>
<dbReference type="OrthoDB" id="586585at2759"/>
<feature type="domain" description="Transcription initiation factor IIA gamma subunit N-terminal" evidence="11">
    <location>
        <begin position="7"/>
        <end position="52"/>
    </location>
</feature>
<dbReference type="PANTHER" id="PTHR10966">
    <property type="entry name" value="TRANSCRIPTION INITIATION FACTOR IIA SUBUNIT 2"/>
    <property type="match status" value="1"/>
</dbReference>
<dbReference type="STRING" id="1109443.G4THV7"/>
<dbReference type="GO" id="GO:0006367">
    <property type="term" value="P:transcription initiation at RNA polymerase II promoter"/>
    <property type="evidence" value="ECO:0007669"/>
    <property type="project" value="InterPro"/>
</dbReference>
<protein>
    <recommendedName>
        <fullName evidence="3">Transcription initiation factor IIA subunit 2</fullName>
    </recommendedName>
    <alternativeName>
        <fullName evidence="9">General transcription factor IIA subunit 2</fullName>
    </alternativeName>
    <alternativeName>
        <fullName evidence="8">Transcription initiation factor IIA small chain</fullName>
    </alternativeName>
</protein>
<proteinExistence type="inferred from homology"/>
<evidence type="ECO:0000259" key="11">
    <source>
        <dbReference type="Pfam" id="PF02268"/>
    </source>
</evidence>
<evidence type="ECO:0000256" key="7">
    <source>
        <dbReference type="ARBA" id="ARBA00024733"/>
    </source>
</evidence>
<dbReference type="GO" id="GO:0005672">
    <property type="term" value="C:transcription factor TFIIA complex"/>
    <property type="evidence" value="ECO:0007669"/>
    <property type="project" value="InterPro"/>
</dbReference>
<evidence type="ECO:0000313" key="13">
    <source>
        <dbReference type="EMBL" id="CCA70905.1"/>
    </source>
</evidence>
<dbReference type="Gene3D" id="1.10.287.190">
    <property type="entry name" value="Transcription factor IIA gamma subunit, alpha-helical domain"/>
    <property type="match status" value="1"/>
</dbReference>
<dbReference type="Pfam" id="PF02268">
    <property type="entry name" value="TFIIA_gamma_N"/>
    <property type="match status" value="1"/>
</dbReference>
<feature type="compositionally biased region" description="Basic and acidic residues" evidence="10">
    <location>
        <begin position="131"/>
        <end position="148"/>
    </location>
</feature>
<comment type="caution">
    <text evidence="13">The sequence shown here is derived from an EMBL/GenBank/DDBJ whole genome shotgun (WGS) entry which is preliminary data.</text>
</comment>
<comment type="subcellular location">
    <subcellularLocation>
        <location evidence="1">Nucleus</location>
    </subcellularLocation>
</comment>
<dbReference type="AlphaFoldDB" id="G4THV7"/>
<evidence type="ECO:0000256" key="6">
    <source>
        <dbReference type="ARBA" id="ARBA00023242"/>
    </source>
</evidence>
<evidence type="ECO:0000256" key="1">
    <source>
        <dbReference type="ARBA" id="ARBA00004123"/>
    </source>
</evidence>
<reference evidence="13 14" key="1">
    <citation type="journal article" date="2011" name="PLoS Pathog.">
        <title>Endophytic Life Strategies Decoded by Genome and Transcriptome Analyses of the Mutualistic Root Symbiont Piriformospora indica.</title>
        <authorList>
            <person name="Zuccaro A."/>
            <person name="Lahrmann U."/>
            <person name="Guldener U."/>
            <person name="Langen G."/>
            <person name="Pfiffi S."/>
            <person name="Biedenkopf D."/>
            <person name="Wong P."/>
            <person name="Samans B."/>
            <person name="Grimm C."/>
            <person name="Basiewicz M."/>
            <person name="Murat C."/>
            <person name="Martin F."/>
            <person name="Kogel K.H."/>
        </authorList>
    </citation>
    <scope>NUCLEOTIDE SEQUENCE [LARGE SCALE GENOMIC DNA]</scope>
    <source>
        <strain evidence="13 14">DSM 11827</strain>
    </source>
</reference>
<feature type="region of interest" description="Disordered" evidence="10">
    <location>
        <begin position="110"/>
        <end position="158"/>
    </location>
</feature>
<dbReference type="eggNOG" id="KOG3463">
    <property type="taxonomic scope" value="Eukaryota"/>
</dbReference>
<sequence>MSQVQNWQIYRWSTVGLALLDTVDELVRDNMISVEMANIIMARYDESVCSTLRKKVDSKCSFTAKCQTFNLVDEVYRFSLKNVRFKMEAGQVVTVPTMKITALKSGTLDELDASGSSNVAPAAGPSKKSKKAADDGPRPLAEEKERKDAKKKSKKGIS</sequence>
<name>G4THV7_SERID</name>
<evidence type="ECO:0000259" key="12">
    <source>
        <dbReference type="Pfam" id="PF02751"/>
    </source>
</evidence>
<comment type="similarity">
    <text evidence="2">Belongs to the TFIIA subunit 2 family.</text>
</comment>
<dbReference type="Pfam" id="PF02751">
    <property type="entry name" value="TFIIA_gamma_C"/>
    <property type="match status" value="1"/>
</dbReference>
<evidence type="ECO:0000256" key="3">
    <source>
        <dbReference type="ARBA" id="ARBA00019928"/>
    </source>
</evidence>
<keyword evidence="6" id="KW-0539">Nucleus</keyword>
<dbReference type="HOGENOM" id="CLU_112964_0_0_1"/>
<dbReference type="InterPro" id="IPR009083">
    <property type="entry name" value="TFIIA_a-hlx"/>
</dbReference>
<feature type="compositionally biased region" description="Basic residues" evidence="10">
    <location>
        <begin position="149"/>
        <end position="158"/>
    </location>
</feature>
<dbReference type="Gene3D" id="2.30.18.10">
    <property type="entry name" value="Transcription factor IIA (TFIIA), beta-barrel domain"/>
    <property type="match status" value="1"/>
</dbReference>
<evidence type="ECO:0000256" key="5">
    <source>
        <dbReference type="ARBA" id="ARBA00023163"/>
    </source>
</evidence>
<gene>
    <name evidence="13" type="ORF">PIIN_04841</name>
</gene>
<evidence type="ECO:0000256" key="10">
    <source>
        <dbReference type="SAM" id="MobiDB-lite"/>
    </source>
</evidence>
<evidence type="ECO:0000256" key="2">
    <source>
        <dbReference type="ARBA" id="ARBA00007675"/>
    </source>
</evidence>
<evidence type="ECO:0000256" key="8">
    <source>
        <dbReference type="ARBA" id="ARBA00029848"/>
    </source>
</evidence>
<comment type="function">
    <text evidence="7">TFIIA is a component of the transcription machinery of RNA polymerase II and plays an important role in transcriptional activation. TFIIA in a complex with TBP mediates transcriptional activity.</text>
</comment>
<keyword evidence="5" id="KW-0804">Transcription</keyword>
<dbReference type="InterPro" id="IPR003194">
    <property type="entry name" value="TFIIA_gsu"/>
</dbReference>
<evidence type="ECO:0000313" key="14">
    <source>
        <dbReference type="Proteomes" id="UP000007148"/>
    </source>
</evidence>
<dbReference type="SUPFAM" id="SSF47396">
    <property type="entry name" value="Transcription factor IIA (TFIIA), alpha-helical domain"/>
    <property type="match status" value="1"/>
</dbReference>
<feature type="domain" description="Transcription initiation factor IIA gamma subunit C-terminal" evidence="12">
    <location>
        <begin position="64"/>
        <end position="104"/>
    </location>
</feature>
<keyword evidence="14" id="KW-1185">Reference proteome</keyword>
<dbReference type="InParanoid" id="G4THV7"/>
<dbReference type="SUPFAM" id="SSF50784">
    <property type="entry name" value="Transcription factor IIA (TFIIA), beta-barrel domain"/>
    <property type="match status" value="1"/>
</dbReference>
<evidence type="ECO:0000256" key="4">
    <source>
        <dbReference type="ARBA" id="ARBA00023015"/>
    </source>
</evidence>
<accession>G4THV7</accession>
<dbReference type="InterPro" id="IPR015871">
    <property type="entry name" value="TFIIA_gsu_C"/>
</dbReference>
<dbReference type="Proteomes" id="UP000007148">
    <property type="component" value="Unassembled WGS sequence"/>
</dbReference>
<keyword evidence="4" id="KW-0805">Transcription regulation</keyword>
<dbReference type="EMBL" id="CAFZ01000099">
    <property type="protein sequence ID" value="CCA70905.1"/>
    <property type="molecule type" value="Genomic_DNA"/>
</dbReference>
<dbReference type="InterPro" id="IPR009088">
    <property type="entry name" value="TFIIA_b-brl"/>
</dbReference>